<proteinExistence type="predicted"/>
<dbReference type="InterPro" id="IPR036770">
    <property type="entry name" value="Ankyrin_rpt-contain_sf"/>
</dbReference>
<evidence type="ECO:0000313" key="3">
    <source>
        <dbReference type="Proteomes" id="UP000190312"/>
    </source>
</evidence>
<dbReference type="EMBL" id="MKZY01000008">
    <property type="protein sequence ID" value="OOO06339.1"/>
    <property type="molecule type" value="Genomic_DNA"/>
</dbReference>
<accession>A0A1S9DBG1</accession>
<dbReference type="SUPFAM" id="SSF48403">
    <property type="entry name" value="Ankyrin repeat"/>
    <property type="match status" value="1"/>
</dbReference>
<protein>
    <submittedName>
        <fullName evidence="1">Unnamed protein product</fullName>
    </submittedName>
</protein>
<evidence type="ECO:0000313" key="2">
    <source>
        <dbReference type="EMBL" id="OOO06339.1"/>
    </source>
</evidence>
<dbReference type="OMA" id="MAYHIEC"/>
<name>A0A1S9DBG1_ASPOZ</name>
<dbReference type="AlphaFoldDB" id="A0A1S9DBG1"/>
<dbReference type="EMBL" id="BSYA01000014">
    <property type="protein sequence ID" value="GMG24847.1"/>
    <property type="molecule type" value="Genomic_DNA"/>
</dbReference>
<dbReference type="VEuPathDB" id="FungiDB:AO090701000674"/>
<organism evidence="2 3">
    <name type="scientific">Aspergillus oryzae</name>
    <name type="common">Yellow koji mold</name>
    <dbReference type="NCBI Taxonomy" id="5062"/>
    <lineage>
        <taxon>Eukaryota</taxon>
        <taxon>Fungi</taxon>
        <taxon>Dikarya</taxon>
        <taxon>Ascomycota</taxon>
        <taxon>Pezizomycotina</taxon>
        <taxon>Eurotiomycetes</taxon>
        <taxon>Eurotiomycetidae</taxon>
        <taxon>Eurotiales</taxon>
        <taxon>Aspergillaceae</taxon>
        <taxon>Aspergillus</taxon>
        <taxon>Aspergillus subgen. Circumdati</taxon>
    </lineage>
</organism>
<dbReference type="Proteomes" id="UP000190312">
    <property type="component" value="Unassembled WGS sequence"/>
</dbReference>
<reference evidence="1" key="2">
    <citation type="submission" date="2023-04" db="EMBL/GenBank/DDBJ databases">
        <title>Aspergillus oryzae NBRC 4228.</title>
        <authorList>
            <person name="Ichikawa N."/>
            <person name="Sato H."/>
            <person name="Tonouchi N."/>
        </authorList>
    </citation>
    <scope>NUCLEOTIDE SEQUENCE</scope>
    <source>
        <strain evidence="1">NBRC 4228</strain>
    </source>
</reference>
<sequence>MIELLLREGADVNAIFNEKTLIENLMFYYNTIQVCFNIIKIFLSNGANPNSRHYPIEGRLKFWYPLLHLVVRMDDYIGIGPRIDLMRSLQRHRADLNATDYLGRSFLEILSWKNRPFPKNEWYWLLKNGAKIMKSMISTKFHKNSTTFAVPRKGQLYGPQYTDEDDESMDSLDFACSMAYHIECRLGHTIFDSDYENSDGSATSLARRKFTKCRYGGLCDRFSCHNAFQVLSELRFRSRGWYTEEAASAAEEMCPGWFCS</sequence>
<dbReference type="Proteomes" id="UP001165205">
    <property type="component" value="Unassembled WGS sequence"/>
</dbReference>
<gene>
    <name evidence="1" type="ORF">Aory04_000201000</name>
    <name evidence="2" type="ORF">OAory_01020000</name>
</gene>
<comment type="caution">
    <text evidence="2">The sequence shown here is derived from an EMBL/GenBank/DDBJ whole genome shotgun (WGS) entry which is preliminary data.</text>
</comment>
<reference evidence="2 3" key="1">
    <citation type="submission" date="2016-10" db="EMBL/GenBank/DDBJ databases">
        <title>Genome sequencing of Aspergillus oryzae BCC7051.</title>
        <authorList>
            <person name="Thammarongtham C."/>
            <person name="Vorapreeda T."/>
            <person name="Nookaew I."/>
            <person name="Srisuk T."/>
            <person name="Land M."/>
            <person name="Jeennor S."/>
            <person name="Laoteng K."/>
        </authorList>
    </citation>
    <scope>NUCLEOTIDE SEQUENCE [LARGE SCALE GENOMIC DNA]</scope>
    <source>
        <strain evidence="2 3">BCC7051</strain>
    </source>
</reference>
<dbReference type="Gene3D" id="1.25.40.20">
    <property type="entry name" value="Ankyrin repeat-containing domain"/>
    <property type="match status" value="1"/>
</dbReference>
<evidence type="ECO:0000313" key="1">
    <source>
        <dbReference type="EMBL" id="GMG24847.1"/>
    </source>
</evidence>